<evidence type="ECO:0000256" key="8">
    <source>
        <dbReference type="ARBA" id="ARBA00022989"/>
    </source>
</evidence>
<evidence type="ECO:0000313" key="15">
    <source>
        <dbReference type="EMBL" id="NKF22417.1"/>
    </source>
</evidence>
<evidence type="ECO:0000259" key="13">
    <source>
        <dbReference type="PROSITE" id="PS50109"/>
    </source>
</evidence>
<feature type="domain" description="Histidine kinase" evidence="13">
    <location>
        <begin position="232"/>
        <end position="448"/>
    </location>
</feature>
<proteinExistence type="predicted"/>
<comment type="subcellular location">
    <subcellularLocation>
        <location evidence="2">Membrane</location>
    </subcellularLocation>
</comment>
<evidence type="ECO:0000256" key="7">
    <source>
        <dbReference type="ARBA" id="ARBA00022777"/>
    </source>
</evidence>
<dbReference type="SUPFAM" id="SSF47384">
    <property type="entry name" value="Homodimeric domain of signal transducing histidine kinase"/>
    <property type="match status" value="1"/>
</dbReference>
<organism evidence="15 16">
    <name type="scientific">Solimonas marina</name>
    <dbReference type="NCBI Taxonomy" id="2714601"/>
    <lineage>
        <taxon>Bacteria</taxon>
        <taxon>Pseudomonadati</taxon>
        <taxon>Pseudomonadota</taxon>
        <taxon>Gammaproteobacteria</taxon>
        <taxon>Nevskiales</taxon>
        <taxon>Nevskiaceae</taxon>
        <taxon>Solimonas</taxon>
    </lineage>
</organism>
<dbReference type="Gene3D" id="1.10.287.130">
    <property type="match status" value="1"/>
</dbReference>
<keyword evidence="11" id="KW-0175">Coiled coil</keyword>
<dbReference type="InterPro" id="IPR036890">
    <property type="entry name" value="HATPase_C_sf"/>
</dbReference>
<accession>A0A970B4K3</accession>
<dbReference type="SUPFAM" id="SSF55874">
    <property type="entry name" value="ATPase domain of HSP90 chaperone/DNA topoisomerase II/histidine kinase"/>
    <property type="match status" value="1"/>
</dbReference>
<evidence type="ECO:0000256" key="5">
    <source>
        <dbReference type="ARBA" id="ARBA00022679"/>
    </source>
</evidence>
<keyword evidence="7 15" id="KW-0418">Kinase</keyword>
<keyword evidence="9" id="KW-0902">Two-component regulatory system</keyword>
<dbReference type="AlphaFoldDB" id="A0A970B4K3"/>
<feature type="coiled-coil region" evidence="11">
    <location>
        <begin position="205"/>
        <end position="232"/>
    </location>
</feature>
<keyword evidence="8 12" id="KW-1133">Transmembrane helix</keyword>
<dbReference type="Gene3D" id="3.30.565.10">
    <property type="entry name" value="Histidine kinase-like ATPase, C-terminal domain"/>
    <property type="match status" value="1"/>
</dbReference>
<feature type="transmembrane region" description="Helical" evidence="12">
    <location>
        <begin position="152"/>
        <end position="174"/>
    </location>
</feature>
<evidence type="ECO:0000256" key="10">
    <source>
        <dbReference type="ARBA" id="ARBA00023136"/>
    </source>
</evidence>
<evidence type="ECO:0000313" key="16">
    <source>
        <dbReference type="Proteomes" id="UP000653472"/>
    </source>
</evidence>
<comment type="caution">
    <text evidence="15">The sequence shown here is derived from an EMBL/GenBank/DDBJ whole genome shotgun (WGS) entry which is preliminary data.</text>
</comment>
<dbReference type="Pfam" id="PF02518">
    <property type="entry name" value="HATPase_c"/>
    <property type="match status" value="1"/>
</dbReference>
<dbReference type="GO" id="GO:0000155">
    <property type="term" value="F:phosphorelay sensor kinase activity"/>
    <property type="evidence" value="ECO:0007669"/>
    <property type="project" value="InterPro"/>
</dbReference>
<evidence type="ECO:0000256" key="6">
    <source>
        <dbReference type="ARBA" id="ARBA00022692"/>
    </source>
</evidence>
<dbReference type="SMART" id="SM00388">
    <property type="entry name" value="HisKA"/>
    <property type="match status" value="1"/>
</dbReference>
<dbReference type="EC" id="2.7.13.3" evidence="3"/>
<dbReference type="SMART" id="SM00387">
    <property type="entry name" value="HATPase_c"/>
    <property type="match status" value="1"/>
</dbReference>
<reference evidence="15" key="1">
    <citation type="submission" date="2020-03" db="EMBL/GenBank/DDBJ databases">
        <title>Solimonas marina sp. nov., isolated from deep seawater of the Pacific Ocean.</title>
        <authorList>
            <person name="Liu X."/>
            <person name="Lai Q."/>
            <person name="Sun F."/>
            <person name="Gai Y."/>
            <person name="Li G."/>
            <person name="Shao Z."/>
        </authorList>
    </citation>
    <scope>NUCLEOTIDE SEQUENCE</scope>
    <source>
        <strain evidence="15">C16B3</strain>
    </source>
</reference>
<dbReference type="Proteomes" id="UP000653472">
    <property type="component" value="Unassembled WGS sequence"/>
</dbReference>
<dbReference type="Pfam" id="PF00672">
    <property type="entry name" value="HAMP"/>
    <property type="match status" value="1"/>
</dbReference>
<evidence type="ECO:0000256" key="9">
    <source>
        <dbReference type="ARBA" id="ARBA00023012"/>
    </source>
</evidence>
<evidence type="ECO:0000256" key="3">
    <source>
        <dbReference type="ARBA" id="ARBA00012438"/>
    </source>
</evidence>
<dbReference type="RefSeq" id="WP_168147678.1">
    <property type="nucleotide sequence ID" value="NZ_JAAVXB010000004.1"/>
</dbReference>
<dbReference type="Gene3D" id="6.10.340.10">
    <property type="match status" value="1"/>
</dbReference>
<dbReference type="EMBL" id="JAAVXB010000004">
    <property type="protein sequence ID" value="NKF22417.1"/>
    <property type="molecule type" value="Genomic_DNA"/>
</dbReference>
<comment type="catalytic activity">
    <reaction evidence="1">
        <text>ATP + protein L-histidine = ADP + protein N-phospho-L-histidine.</text>
        <dbReference type="EC" id="2.7.13.3"/>
    </reaction>
</comment>
<dbReference type="InterPro" id="IPR003594">
    <property type="entry name" value="HATPase_dom"/>
</dbReference>
<feature type="domain" description="HAMP" evidence="14">
    <location>
        <begin position="172"/>
        <end position="224"/>
    </location>
</feature>
<dbReference type="PRINTS" id="PR00344">
    <property type="entry name" value="BCTRLSENSOR"/>
</dbReference>
<evidence type="ECO:0000256" key="1">
    <source>
        <dbReference type="ARBA" id="ARBA00000085"/>
    </source>
</evidence>
<dbReference type="PANTHER" id="PTHR45436:SF5">
    <property type="entry name" value="SENSOR HISTIDINE KINASE TRCS"/>
    <property type="match status" value="1"/>
</dbReference>
<dbReference type="InterPro" id="IPR036097">
    <property type="entry name" value="HisK_dim/P_sf"/>
</dbReference>
<evidence type="ECO:0000256" key="11">
    <source>
        <dbReference type="SAM" id="Coils"/>
    </source>
</evidence>
<dbReference type="PROSITE" id="PS50885">
    <property type="entry name" value="HAMP"/>
    <property type="match status" value="1"/>
</dbReference>
<dbReference type="InterPro" id="IPR005467">
    <property type="entry name" value="His_kinase_dom"/>
</dbReference>
<dbReference type="PROSITE" id="PS50109">
    <property type="entry name" value="HIS_KIN"/>
    <property type="match status" value="1"/>
</dbReference>
<keyword evidence="16" id="KW-1185">Reference proteome</keyword>
<dbReference type="GO" id="GO:0016020">
    <property type="term" value="C:membrane"/>
    <property type="evidence" value="ECO:0007669"/>
    <property type="project" value="UniProtKB-SubCell"/>
</dbReference>
<keyword evidence="10 12" id="KW-0472">Membrane</keyword>
<dbReference type="SMART" id="SM00304">
    <property type="entry name" value="HAMP"/>
    <property type="match status" value="1"/>
</dbReference>
<name>A0A970B4K3_9GAMM</name>
<sequence>MLLAALALERVTNQTELLIDEGVAVSRLSGEMRDQLQNLERSIRQYLAIQDPALLTLSERRWDMAHDLIREIEAHELDPQTARRAAEVRHGLADARLAWQVGTAEPESMRESVQRIHQIEPTLDAISEASRQRIDERLDHLRSASAHARRDMAISALTLIPLAVLLAYLFSVAVTRPLRDLYRTIAALGHGRYSHPVSIRFPREMRRLGQQLDWLRQRLAQLEADKDQFLRQVSHELKTPLASLREGSELLREGSLGALSPRQHEVAGILAESTVELETLISNLLAYAEWRSERKHALREWFDARPLIEELLTLHRLPMVKRELRAELRLHHVGLFGQRSQLRVALDNLLTNAIKHAPVGTVIEIEAVTTDSRCELSVRDHGRGVLDEEKQRIFEPFVRGTEVEERGVRGTGVGLSIVREVVVAHGGSVEVVDAQPGARFVLAWPCPLPQHVDADGLQHDAPPALVAGSAA</sequence>
<dbReference type="PANTHER" id="PTHR45436">
    <property type="entry name" value="SENSOR HISTIDINE KINASE YKOH"/>
    <property type="match status" value="1"/>
</dbReference>
<dbReference type="CDD" id="cd00082">
    <property type="entry name" value="HisKA"/>
    <property type="match status" value="1"/>
</dbReference>
<dbReference type="InterPro" id="IPR003661">
    <property type="entry name" value="HisK_dim/P_dom"/>
</dbReference>
<gene>
    <name evidence="15" type="ORF">G7Y82_08800</name>
</gene>
<evidence type="ECO:0000256" key="2">
    <source>
        <dbReference type="ARBA" id="ARBA00004370"/>
    </source>
</evidence>
<protein>
    <recommendedName>
        <fullName evidence="3">histidine kinase</fullName>
        <ecNumber evidence="3">2.7.13.3</ecNumber>
    </recommendedName>
</protein>
<evidence type="ECO:0000259" key="14">
    <source>
        <dbReference type="PROSITE" id="PS50885"/>
    </source>
</evidence>
<dbReference type="Pfam" id="PF00512">
    <property type="entry name" value="HisKA"/>
    <property type="match status" value="1"/>
</dbReference>
<dbReference type="InterPro" id="IPR050428">
    <property type="entry name" value="TCS_sensor_his_kinase"/>
</dbReference>
<dbReference type="InterPro" id="IPR004358">
    <property type="entry name" value="Sig_transdc_His_kin-like_C"/>
</dbReference>
<dbReference type="InterPro" id="IPR003660">
    <property type="entry name" value="HAMP_dom"/>
</dbReference>
<keyword evidence="5" id="KW-0808">Transferase</keyword>
<evidence type="ECO:0000256" key="12">
    <source>
        <dbReference type="SAM" id="Phobius"/>
    </source>
</evidence>
<keyword evidence="4" id="KW-0597">Phosphoprotein</keyword>
<evidence type="ECO:0000256" key="4">
    <source>
        <dbReference type="ARBA" id="ARBA00022553"/>
    </source>
</evidence>
<keyword evidence="6 12" id="KW-0812">Transmembrane</keyword>